<protein>
    <submittedName>
        <fullName evidence="1">Uncharacterized protein</fullName>
    </submittedName>
</protein>
<organism evidence="1">
    <name type="scientific">Myoviridae sp. ctplG2</name>
    <dbReference type="NCBI Taxonomy" id="2826700"/>
    <lineage>
        <taxon>Viruses</taxon>
        <taxon>Duplodnaviria</taxon>
        <taxon>Heunggongvirae</taxon>
        <taxon>Uroviricota</taxon>
        <taxon>Caudoviricetes</taxon>
    </lineage>
</organism>
<proteinExistence type="predicted"/>
<name>A0A8S5LVY6_9CAUD</name>
<dbReference type="EMBL" id="BK014753">
    <property type="protein sequence ID" value="DAD74193.1"/>
    <property type="molecule type" value="Genomic_DNA"/>
</dbReference>
<sequence length="132" mass="14901">MKTEFQTLKDSVAQLQTKVDQLLSKGGGLTSCVKSVQRGLIKSQEVTTNDPEIDLKYAFINIQPINPDKSILLLYSSTVNYASSSGATKQEAYPVNGRIYSPTQLVIYPTLYDNTGRDYYIEKLCWQVIEFY</sequence>
<evidence type="ECO:0000313" key="1">
    <source>
        <dbReference type="EMBL" id="DAD74193.1"/>
    </source>
</evidence>
<reference evidence="1" key="1">
    <citation type="journal article" date="2021" name="Proc. Natl. Acad. Sci. U.S.A.">
        <title>A Catalog of Tens of Thousands of Viruses from Human Metagenomes Reveals Hidden Associations with Chronic Diseases.</title>
        <authorList>
            <person name="Tisza M.J."/>
            <person name="Buck C.B."/>
        </authorList>
    </citation>
    <scope>NUCLEOTIDE SEQUENCE</scope>
    <source>
        <strain evidence="1">CtplG2</strain>
    </source>
</reference>
<accession>A0A8S5LVY6</accession>